<gene>
    <name evidence="16" type="ORF">X975_21166</name>
</gene>
<evidence type="ECO:0000256" key="7">
    <source>
        <dbReference type="ARBA" id="ARBA00022981"/>
    </source>
</evidence>
<keyword evidence="17" id="KW-1185">Reference proteome</keyword>
<keyword evidence="4 16" id="KW-0808">Transferase</keyword>
<keyword evidence="12" id="KW-1015">Disulfide bond</keyword>
<evidence type="ECO:0000313" key="16">
    <source>
        <dbReference type="EMBL" id="KFM81255.1"/>
    </source>
</evidence>
<proteinExistence type="inferred from homology"/>
<evidence type="ECO:0000256" key="1">
    <source>
        <dbReference type="ARBA" id="ARBA00004323"/>
    </source>
</evidence>
<evidence type="ECO:0000256" key="6">
    <source>
        <dbReference type="ARBA" id="ARBA00022968"/>
    </source>
</evidence>
<keyword evidence="8 15" id="KW-1133">Transmembrane helix</keyword>
<keyword evidence="9" id="KW-0333">Golgi apparatus</keyword>
<dbReference type="Proteomes" id="UP000054359">
    <property type="component" value="Unassembled WGS sequence"/>
</dbReference>
<keyword evidence="5 15" id="KW-0812">Transmembrane</keyword>
<dbReference type="EMBL" id="KK121797">
    <property type="protein sequence ID" value="KFM81255.1"/>
    <property type="molecule type" value="Genomic_DNA"/>
</dbReference>
<keyword evidence="7" id="KW-0730">Sialic acid</keyword>
<evidence type="ECO:0000256" key="14">
    <source>
        <dbReference type="ARBA" id="ARBA00043744"/>
    </source>
</evidence>
<keyword evidence="11 15" id="KW-0472">Membrane</keyword>
<dbReference type="InterPro" id="IPR001675">
    <property type="entry name" value="Glyco_trans_29"/>
</dbReference>
<dbReference type="OrthoDB" id="10264956at2759"/>
<keyword evidence="13" id="KW-0325">Glycoprotein</keyword>
<dbReference type="GO" id="GO:0000139">
    <property type="term" value="C:Golgi membrane"/>
    <property type="evidence" value="ECO:0007669"/>
    <property type="project" value="UniProtKB-SubCell"/>
</dbReference>
<evidence type="ECO:0000256" key="9">
    <source>
        <dbReference type="ARBA" id="ARBA00023034"/>
    </source>
</evidence>
<dbReference type="AlphaFoldDB" id="A0A087UV66"/>
<organism evidence="16 17">
    <name type="scientific">Stegodyphus mimosarum</name>
    <name type="common">African social velvet spider</name>
    <dbReference type="NCBI Taxonomy" id="407821"/>
    <lineage>
        <taxon>Eukaryota</taxon>
        <taxon>Metazoa</taxon>
        <taxon>Ecdysozoa</taxon>
        <taxon>Arthropoda</taxon>
        <taxon>Chelicerata</taxon>
        <taxon>Arachnida</taxon>
        <taxon>Araneae</taxon>
        <taxon>Araneomorphae</taxon>
        <taxon>Entelegynae</taxon>
        <taxon>Eresoidea</taxon>
        <taxon>Eresidae</taxon>
        <taxon>Stegodyphus</taxon>
    </lineage>
</organism>
<keyword evidence="6" id="KW-0735">Signal-anchor</keyword>
<evidence type="ECO:0000256" key="12">
    <source>
        <dbReference type="ARBA" id="ARBA00023157"/>
    </source>
</evidence>
<evidence type="ECO:0000256" key="4">
    <source>
        <dbReference type="ARBA" id="ARBA00022679"/>
    </source>
</evidence>
<dbReference type="Gene3D" id="3.90.1480.20">
    <property type="entry name" value="Glycosyl transferase family 29"/>
    <property type="match status" value="1"/>
</dbReference>
<evidence type="ECO:0000256" key="11">
    <source>
        <dbReference type="ARBA" id="ARBA00023136"/>
    </source>
</evidence>
<evidence type="ECO:0000256" key="2">
    <source>
        <dbReference type="ARBA" id="ARBA00006003"/>
    </source>
</evidence>
<feature type="non-terminal residue" evidence="16">
    <location>
        <position position="196"/>
    </location>
</feature>
<keyword evidence="3 16" id="KW-0328">Glycosyltransferase</keyword>
<evidence type="ECO:0000256" key="3">
    <source>
        <dbReference type="ARBA" id="ARBA00022676"/>
    </source>
</evidence>
<dbReference type="STRING" id="407821.A0A087UV66"/>
<evidence type="ECO:0000313" key="17">
    <source>
        <dbReference type="Proteomes" id="UP000054359"/>
    </source>
</evidence>
<reference evidence="16 17" key="1">
    <citation type="submission" date="2013-11" db="EMBL/GenBank/DDBJ databases">
        <title>Genome sequencing of Stegodyphus mimosarum.</title>
        <authorList>
            <person name="Bechsgaard J."/>
        </authorList>
    </citation>
    <scope>NUCLEOTIDE SEQUENCE [LARGE SCALE GENOMIC DNA]</scope>
</reference>
<comment type="similarity">
    <text evidence="2">Belongs to the glycosyltransferase 29 family.</text>
</comment>
<accession>A0A087UV66</accession>
<evidence type="ECO:0000256" key="13">
    <source>
        <dbReference type="ARBA" id="ARBA00023180"/>
    </source>
</evidence>
<evidence type="ECO:0000256" key="5">
    <source>
        <dbReference type="ARBA" id="ARBA00022692"/>
    </source>
</evidence>
<dbReference type="Pfam" id="PF00777">
    <property type="entry name" value="Glyco_transf_29"/>
    <property type="match status" value="1"/>
</dbReference>
<keyword evidence="10" id="KW-0443">Lipid metabolism</keyword>
<sequence>MGAIRHKISGWMFGVSLLLVFFMLRFFLITSEVTLFDSDKSSDDRRSFKYGDYISLDGEIVEFPLRCKSCALVGMSGYLLDSDFGKEIDENHSCIFRLGFSPTRGREKHVGSRTTARVVDSFRFYPFLKRPLKLAAGPFASEFWFLFDRRAGDISHLHAPRLEPLVRKHDSHFLWLSRSAERQVRDSLFQKNRTVG</sequence>
<evidence type="ECO:0000256" key="8">
    <source>
        <dbReference type="ARBA" id="ARBA00022989"/>
    </source>
</evidence>
<evidence type="ECO:0000256" key="15">
    <source>
        <dbReference type="SAM" id="Phobius"/>
    </source>
</evidence>
<comment type="catalytic activity">
    <reaction evidence="14">
        <text>a ganglioside GM1b (d18:1(4E)) + CMP-N-acetyl-beta-neuraminate = a ganglioside GD1alpha (d18:1(4E)) + CMP + H(+)</text>
        <dbReference type="Rhea" id="RHEA:41968"/>
        <dbReference type="ChEBI" id="CHEBI:15378"/>
        <dbReference type="ChEBI" id="CHEBI:57812"/>
        <dbReference type="ChEBI" id="CHEBI:60377"/>
        <dbReference type="ChEBI" id="CHEBI:78568"/>
        <dbReference type="ChEBI" id="CHEBI:78569"/>
    </reaction>
    <physiologicalReaction direction="left-to-right" evidence="14">
        <dbReference type="Rhea" id="RHEA:41969"/>
    </physiologicalReaction>
</comment>
<feature type="transmembrane region" description="Helical" evidence="15">
    <location>
        <begin position="12"/>
        <end position="30"/>
    </location>
</feature>
<dbReference type="GO" id="GO:0001665">
    <property type="term" value="F:alpha-N-acetylgalactosaminide alpha-2,6-sialyltransferase activity"/>
    <property type="evidence" value="ECO:0007669"/>
    <property type="project" value="TreeGrafter"/>
</dbReference>
<dbReference type="GO" id="GO:0001574">
    <property type="term" value="P:ganglioside biosynthetic process"/>
    <property type="evidence" value="ECO:0007669"/>
    <property type="project" value="TreeGrafter"/>
</dbReference>
<dbReference type="PANTHER" id="PTHR45906:SF1">
    <property type="entry name" value="ALPHA-N-ACETYL-NEURAMINYL-2,3-BETA-GALACTOSYL-1, 3-N-ACETYL-GALACTOSAMINIDE ALPHA-2,6-SIALYLTRANSFERASE-LIKE"/>
    <property type="match status" value="1"/>
</dbReference>
<evidence type="ECO:0000256" key="10">
    <source>
        <dbReference type="ARBA" id="ARBA00023098"/>
    </source>
</evidence>
<dbReference type="InterPro" id="IPR038578">
    <property type="entry name" value="GT29-like_sf"/>
</dbReference>
<name>A0A087UV66_STEMI</name>
<protein>
    <submittedName>
        <fullName evidence="16">CMP-N-acetylneuraminate-beta-galactosamide-alpha-2,3-sialyltransferase 1</fullName>
    </submittedName>
</protein>
<comment type="subcellular location">
    <subcellularLocation>
        <location evidence="1">Golgi apparatus membrane</location>
        <topology evidence="1">Single-pass type II membrane protein</topology>
    </subcellularLocation>
</comment>
<dbReference type="PANTHER" id="PTHR45906">
    <property type="entry name" value="ALPHA-N-ACETYL-NEURAMINYL-2,3-BETA-GALACTOSYL-1, 3-N-ACETYL-GALACTOSAMINIDE ALPHA-2,6-SIALYLTRANSFERASE-LIKE"/>
    <property type="match status" value="1"/>
</dbReference>